<feature type="compositionally biased region" description="Basic and acidic residues" evidence="1">
    <location>
        <begin position="313"/>
        <end position="323"/>
    </location>
</feature>
<protein>
    <submittedName>
        <fullName evidence="2">Uncharacterized protein</fullName>
    </submittedName>
</protein>
<feature type="compositionally biased region" description="Polar residues" evidence="1">
    <location>
        <begin position="90"/>
        <end position="118"/>
    </location>
</feature>
<reference evidence="2" key="1">
    <citation type="submission" date="2020-01" db="EMBL/GenBank/DDBJ databases">
        <authorList>
            <consortium name="DOE Joint Genome Institute"/>
            <person name="Haridas S."/>
            <person name="Albert R."/>
            <person name="Binder M."/>
            <person name="Bloem J."/>
            <person name="Labutti K."/>
            <person name="Salamov A."/>
            <person name="Andreopoulos B."/>
            <person name="Baker S.E."/>
            <person name="Barry K."/>
            <person name="Bills G."/>
            <person name="Bluhm B.H."/>
            <person name="Cannon C."/>
            <person name="Castanera R."/>
            <person name="Culley D.E."/>
            <person name="Daum C."/>
            <person name="Ezra D."/>
            <person name="Gonzalez J.B."/>
            <person name="Henrissat B."/>
            <person name="Kuo A."/>
            <person name="Liang C."/>
            <person name="Lipzen A."/>
            <person name="Lutzoni F."/>
            <person name="Magnuson J."/>
            <person name="Mondo S."/>
            <person name="Nolan M."/>
            <person name="Ohm R."/>
            <person name="Pangilinan J."/>
            <person name="Park H.-J."/>
            <person name="Ramirez L."/>
            <person name="Alfaro M."/>
            <person name="Sun H."/>
            <person name="Tritt A."/>
            <person name="Yoshinaga Y."/>
            <person name="Zwiers L.-H."/>
            <person name="Turgeon B.G."/>
            <person name="Goodwin S.B."/>
            <person name="Spatafora J.W."/>
            <person name="Crous P.W."/>
            <person name="Grigoriev I.V."/>
        </authorList>
    </citation>
    <scope>NUCLEOTIDE SEQUENCE</scope>
    <source>
        <strain evidence="2">P77</strain>
    </source>
</reference>
<accession>A0A6A5K5B3</accession>
<feature type="region of interest" description="Disordered" evidence="1">
    <location>
        <begin position="1"/>
        <end position="438"/>
    </location>
</feature>
<feature type="region of interest" description="Disordered" evidence="1">
    <location>
        <begin position="462"/>
        <end position="498"/>
    </location>
</feature>
<evidence type="ECO:0000256" key="1">
    <source>
        <dbReference type="SAM" id="MobiDB-lite"/>
    </source>
</evidence>
<sequence>MTSYFDLQPQKARATSIEQVPEDQRKQLGRMSLMSPAVTQILEGLGDERSDSSSEEEADASSEEEDTSNTKHNNHLDPTVRKHFAAQAPRPSSLSPCRNPTKSSTNKGSGRAKVSSSRATEDNSAKSRQKQPQMERFHSLRSMLFQTNIQDRMKTVTQEDLQKEQAATNKWRDQHEERQMHRPKTPEKESPGKGGIGSRIKMKMRRMTTKDVGGMEQIREDGAPVEFNDRSSTASSNHEDEQRDVLKDDQASDNESIDNSDVEDLVRWVSRRDSASDGEARKGGVVEVKEDSGHESLDNSDVDDLVRYASRRSVGEEEIKDQHSGYSDASTESDSELQQLSSDDEEDTEDLVRWVSHRAGPNAGPVRRKLERRELDSDVDEDYDSDIPELGRWVKRHDGTSGESTATTPVKPSFEDMEEAERGRPRSRESELPVKEKRHMTYDDVDELVRWVSNRDMKHQATLISASTEAEEESKRREREKERQIGMSTEDGSSSQIDVQDLVALARKTSGDKSGLLSAPSVGVET</sequence>
<feature type="compositionally biased region" description="Basic and acidic residues" evidence="1">
    <location>
        <begin position="237"/>
        <end position="250"/>
    </location>
</feature>
<feature type="compositionally biased region" description="Basic and acidic residues" evidence="1">
    <location>
        <begin position="473"/>
        <end position="484"/>
    </location>
</feature>
<keyword evidence="3" id="KW-1185">Reference proteome</keyword>
<dbReference type="OrthoDB" id="3797649at2759"/>
<feature type="compositionally biased region" description="Acidic residues" evidence="1">
    <location>
        <begin position="251"/>
        <end position="263"/>
    </location>
</feature>
<evidence type="ECO:0000313" key="3">
    <source>
        <dbReference type="Proteomes" id="UP000800040"/>
    </source>
</evidence>
<feature type="compositionally biased region" description="Acidic residues" evidence="1">
    <location>
        <begin position="377"/>
        <end position="387"/>
    </location>
</feature>
<dbReference type="EMBL" id="ML975361">
    <property type="protein sequence ID" value="KAF1831530.1"/>
    <property type="molecule type" value="Genomic_DNA"/>
</dbReference>
<dbReference type="Proteomes" id="UP000800040">
    <property type="component" value="Unassembled WGS sequence"/>
</dbReference>
<feature type="compositionally biased region" description="Basic and acidic residues" evidence="1">
    <location>
        <begin position="264"/>
        <end position="297"/>
    </location>
</feature>
<feature type="compositionally biased region" description="Polar residues" evidence="1">
    <location>
        <begin position="401"/>
        <end position="410"/>
    </location>
</feature>
<proteinExistence type="predicted"/>
<feature type="compositionally biased region" description="Basic and acidic residues" evidence="1">
    <location>
        <begin position="420"/>
        <end position="438"/>
    </location>
</feature>
<evidence type="ECO:0000313" key="2">
    <source>
        <dbReference type="EMBL" id="KAF1831530.1"/>
    </source>
</evidence>
<gene>
    <name evidence="2" type="ORF">BDW02DRAFT_556629</name>
</gene>
<feature type="compositionally biased region" description="Acidic residues" evidence="1">
    <location>
        <begin position="53"/>
        <end position="67"/>
    </location>
</feature>
<feature type="compositionally biased region" description="Basic and acidic residues" evidence="1">
    <location>
        <begin position="170"/>
        <end position="191"/>
    </location>
</feature>
<feature type="compositionally biased region" description="Polar residues" evidence="1">
    <location>
        <begin position="144"/>
        <end position="159"/>
    </location>
</feature>
<name>A0A6A5K5B3_9PLEO</name>
<dbReference type="AlphaFoldDB" id="A0A6A5K5B3"/>
<organism evidence="2 3">
    <name type="scientific">Decorospora gaudefroyi</name>
    <dbReference type="NCBI Taxonomy" id="184978"/>
    <lineage>
        <taxon>Eukaryota</taxon>
        <taxon>Fungi</taxon>
        <taxon>Dikarya</taxon>
        <taxon>Ascomycota</taxon>
        <taxon>Pezizomycotina</taxon>
        <taxon>Dothideomycetes</taxon>
        <taxon>Pleosporomycetidae</taxon>
        <taxon>Pleosporales</taxon>
        <taxon>Pleosporineae</taxon>
        <taxon>Pleosporaceae</taxon>
        <taxon>Decorospora</taxon>
    </lineage>
</organism>
<feature type="compositionally biased region" description="Polar residues" evidence="1">
    <location>
        <begin position="486"/>
        <end position="498"/>
    </location>
</feature>